<keyword evidence="8" id="KW-1185">Reference proteome</keyword>
<sequence length="243" mass="28452">MKNSNSISALRVPETISFPAEEEKILTYWQKIDAFQNCQKQSKGKPGFLTEALFNSLKKASKHIFLGFLFTMAHHSPTGLPHYGHILAGTIKDVVTRYAHQQGYHVERRFGWDCHGLPVEFEIDKTLGITGPQDVQRLGIDKYNAECRKIVTRYSKEWEVIMGRMGRWIDFKNDYKTLYPWFMESVWWIFKQLYLKGLVYQGNKVMPFSTACNTPLSNFESGQNYKDVIDPRRYRQSTHQRRP</sequence>
<comment type="caution">
    <text evidence="7">The sequence shown here is derived from an EMBL/GenBank/DDBJ whole genome shotgun (WGS) entry which is preliminary data.</text>
</comment>
<proteinExistence type="predicted"/>
<dbReference type="PROSITE" id="PS00178">
    <property type="entry name" value="AA_TRNA_LIGASE_I"/>
    <property type="match status" value="1"/>
</dbReference>
<keyword evidence="4" id="KW-0648">Protein biosynthesis</keyword>
<reference evidence="7" key="1">
    <citation type="journal article" date="2023" name="Insect Mol. Biol.">
        <title>Genome sequencing provides insights into the evolution of gene families encoding plant cell wall-degrading enzymes in longhorned beetles.</title>
        <authorList>
            <person name="Shin N.R."/>
            <person name="Okamura Y."/>
            <person name="Kirsch R."/>
            <person name="Pauchet Y."/>
        </authorList>
    </citation>
    <scope>NUCLEOTIDE SEQUENCE</scope>
    <source>
        <strain evidence="7">MMC_N1</strain>
    </source>
</reference>
<evidence type="ECO:0000256" key="4">
    <source>
        <dbReference type="ARBA" id="ARBA00022917"/>
    </source>
</evidence>
<dbReference type="EMBL" id="JAPWTJ010001199">
    <property type="protein sequence ID" value="KAJ8973313.1"/>
    <property type="molecule type" value="Genomic_DNA"/>
</dbReference>
<name>A0ABQ9J6F7_9CUCU</name>
<feature type="domain" description="Aminoacyl-tRNA synthetase class Ia" evidence="6">
    <location>
        <begin position="53"/>
        <end position="232"/>
    </location>
</feature>
<protein>
    <recommendedName>
        <fullName evidence="6">Aminoacyl-tRNA synthetase class Ia domain-containing protein</fullName>
    </recommendedName>
</protein>
<accession>A0ABQ9J6F7</accession>
<dbReference type="PANTHER" id="PTHR42780">
    <property type="entry name" value="SOLEUCYL-TRNA SYNTHETASE"/>
    <property type="match status" value="1"/>
</dbReference>
<evidence type="ECO:0000256" key="2">
    <source>
        <dbReference type="ARBA" id="ARBA00022741"/>
    </source>
</evidence>
<keyword evidence="3" id="KW-0067">ATP-binding</keyword>
<dbReference type="InterPro" id="IPR002300">
    <property type="entry name" value="aa-tRNA-synth_Ia"/>
</dbReference>
<dbReference type="PANTHER" id="PTHR42780:SF1">
    <property type="entry name" value="ISOLEUCINE--TRNA LIGASE, CYTOPLASMIC"/>
    <property type="match status" value="1"/>
</dbReference>
<keyword evidence="2" id="KW-0547">Nucleotide-binding</keyword>
<evidence type="ECO:0000256" key="3">
    <source>
        <dbReference type="ARBA" id="ARBA00022840"/>
    </source>
</evidence>
<dbReference type="Proteomes" id="UP001162164">
    <property type="component" value="Unassembled WGS sequence"/>
</dbReference>
<dbReference type="InterPro" id="IPR001412">
    <property type="entry name" value="aa-tRNA-synth_I_CS"/>
</dbReference>
<dbReference type="Gene3D" id="3.40.50.620">
    <property type="entry name" value="HUPs"/>
    <property type="match status" value="1"/>
</dbReference>
<evidence type="ECO:0000313" key="8">
    <source>
        <dbReference type="Proteomes" id="UP001162164"/>
    </source>
</evidence>
<dbReference type="InterPro" id="IPR014729">
    <property type="entry name" value="Rossmann-like_a/b/a_fold"/>
</dbReference>
<dbReference type="Pfam" id="PF00133">
    <property type="entry name" value="tRNA-synt_1"/>
    <property type="match status" value="1"/>
</dbReference>
<evidence type="ECO:0000313" key="7">
    <source>
        <dbReference type="EMBL" id="KAJ8973313.1"/>
    </source>
</evidence>
<evidence type="ECO:0000259" key="6">
    <source>
        <dbReference type="Pfam" id="PF00133"/>
    </source>
</evidence>
<evidence type="ECO:0000256" key="5">
    <source>
        <dbReference type="ARBA" id="ARBA00023146"/>
    </source>
</evidence>
<dbReference type="InterPro" id="IPR023586">
    <property type="entry name" value="Ile-tRNA-ligase_type2"/>
</dbReference>
<keyword evidence="1" id="KW-0436">Ligase</keyword>
<evidence type="ECO:0000256" key="1">
    <source>
        <dbReference type="ARBA" id="ARBA00022598"/>
    </source>
</evidence>
<organism evidence="7 8">
    <name type="scientific">Molorchus minor</name>
    <dbReference type="NCBI Taxonomy" id="1323400"/>
    <lineage>
        <taxon>Eukaryota</taxon>
        <taxon>Metazoa</taxon>
        <taxon>Ecdysozoa</taxon>
        <taxon>Arthropoda</taxon>
        <taxon>Hexapoda</taxon>
        <taxon>Insecta</taxon>
        <taxon>Pterygota</taxon>
        <taxon>Neoptera</taxon>
        <taxon>Endopterygota</taxon>
        <taxon>Coleoptera</taxon>
        <taxon>Polyphaga</taxon>
        <taxon>Cucujiformia</taxon>
        <taxon>Chrysomeloidea</taxon>
        <taxon>Cerambycidae</taxon>
        <taxon>Lamiinae</taxon>
        <taxon>Monochamini</taxon>
        <taxon>Molorchus</taxon>
    </lineage>
</organism>
<dbReference type="SUPFAM" id="SSF52374">
    <property type="entry name" value="Nucleotidylyl transferase"/>
    <property type="match status" value="1"/>
</dbReference>
<keyword evidence="5" id="KW-0030">Aminoacyl-tRNA synthetase</keyword>
<gene>
    <name evidence="7" type="ORF">NQ317_019184</name>
</gene>